<sequence length="493" mass="58904">MFLESKLKKEIKETRYLSVDNTWRYRAIIRIMFRNYEKMNFWLLKEQIYEKLKEYEDFKEYDIESLSQDLEALVNWGNLLTMYDVRKMKTIDEFKNKQYKYQVSPYTVEIERMLIKLEALKEETGGSLESTLVERFKEELNKIDFIVSEESNKIYNWWKMINRDFKTLNENYQDYIGKFYSPKHEEIMKTTQFLIFKESFIGYLRDFIKELQVNANSIRNFLNTLDIDIVKTIIEKSLEYEKSLPRFEDKINEEDYIEKNMGRFYSIKAWFLGNGAEKSMVDQLLDSTSEIIRKITRYAVQLAEMKHISGNRKEEYKKIAEIFSKCESIEEAHKLSSTVFGVFKPRHIKGNPIRKTESINSSIYDEEPHGITVKPRIRAYREKTASRTIVKDNSEKKKIKRERIIAKREEEKVLAESLIKDGKIDFKNLGIISKNQRSIILRWLSKGRNNKFGMGKTEYGKEYQVVVTKKDEYITLVCDDGKFKMPNYSIIFK</sequence>
<dbReference type="InterPro" id="IPR013493">
    <property type="entry name" value="CHP02677"/>
</dbReference>
<dbReference type="OrthoDB" id="1639410at2"/>
<name>A0A0A0I6W3_CLONO</name>
<dbReference type="AlphaFoldDB" id="A0A0A0I6W3"/>
<gene>
    <name evidence="1" type="ORF">Z968_06075</name>
</gene>
<evidence type="ECO:0000313" key="2">
    <source>
        <dbReference type="Proteomes" id="UP000030012"/>
    </source>
</evidence>
<dbReference type="EMBL" id="JENJ01000020">
    <property type="protein sequence ID" value="KGM96602.1"/>
    <property type="molecule type" value="Genomic_DNA"/>
</dbReference>
<evidence type="ECO:0000313" key="1">
    <source>
        <dbReference type="EMBL" id="KGM96602.1"/>
    </source>
</evidence>
<reference evidence="1 2" key="1">
    <citation type="submission" date="2014-01" db="EMBL/GenBank/DDBJ databases">
        <title>Plasmidome dynamics in the species complex Clostridium novyi sensu lato converts strains of independent lineages into distinctly different pathogens.</title>
        <authorList>
            <person name="Skarin H."/>
            <person name="Segerman B."/>
        </authorList>
    </citation>
    <scope>NUCLEOTIDE SEQUENCE [LARGE SCALE GENOMIC DNA]</scope>
    <source>
        <strain evidence="1 2">4552</strain>
    </source>
</reference>
<comment type="caution">
    <text evidence="1">The sequence shown here is derived from an EMBL/GenBank/DDBJ whole genome shotgun (WGS) entry which is preliminary data.</text>
</comment>
<protein>
    <recommendedName>
        <fullName evidence="3">TIGR02677 family protein</fullName>
    </recommendedName>
</protein>
<dbReference type="Proteomes" id="UP000030012">
    <property type="component" value="Unassembled WGS sequence"/>
</dbReference>
<evidence type="ECO:0008006" key="3">
    <source>
        <dbReference type="Google" id="ProtNLM"/>
    </source>
</evidence>
<dbReference type="NCBIfam" id="TIGR02677">
    <property type="entry name" value="TIGR02677 family protein"/>
    <property type="match status" value="1"/>
</dbReference>
<dbReference type="RefSeq" id="WP_039254646.1">
    <property type="nucleotide sequence ID" value="NZ_JENJ01000020.1"/>
</dbReference>
<dbReference type="Pfam" id="PF09660">
    <property type="entry name" value="DUF2397"/>
    <property type="match status" value="1"/>
</dbReference>
<accession>A0A0A0I6W3</accession>
<proteinExistence type="predicted"/>
<organism evidence="1 2">
    <name type="scientific">Clostridium novyi A str. 4552</name>
    <dbReference type="NCBI Taxonomy" id="1444289"/>
    <lineage>
        <taxon>Bacteria</taxon>
        <taxon>Bacillati</taxon>
        <taxon>Bacillota</taxon>
        <taxon>Clostridia</taxon>
        <taxon>Eubacteriales</taxon>
        <taxon>Clostridiaceae</taxon>
        <taxon>Clostridium</taxon>
    </lineage>
</organism>